<evidence type="ECO:0000313" key="3">
    <source>
        <dbReference type="Proteomes" id="UP000324222"/>
    </source>
</evidence>
<evidence type="ECO:0000313" key="2">
    <source>
        <dbReference type="EMBL" id="MPC45110.1"/>
    </source>
</evidence>
<comment type="caution">
    <text evidence="2">The sequence shown here is derived from an EMBL/GenBank/DDBJ whole genome shotgun (WGS) entry which is preliminary data.</text>
</comment>
<sequence>MVFGRFATYRTASVRSALKSLACGSSGCSGARQTPFLPAVSQPQMWLCRTRPPCPRACGIRSAITTKSIFRNWQNPGCRLWPSGHHYSLLKLIIFSTIHHLHLFGVPAAAPTENPLSSVTISFCIPLGTTETTRQVTRFGTNTSTFLKRKKSCDSETIATTSHQLPSLGHSMPCTTEGRQEGGGDRHEEEKNVSRLIAIGEGIGRVPLTAFNTGLQLTLQF</sequence>
<name>A0A5B7FBT6_PORTR</name>
<accession>A0A5B7FBT6</accession>
<gene>
    <name evidence="2" type="ORF">E2C01_038795</name>
</gene>
<feature type="compositionally biased region" description="Basic and acidic residues" evidence="1">
    <location>
        <begin position="178"/>
        <end position="189"/>
    </location>
</feature>
<dbReference type="EMBL" id="VSRR010006575">
    <property type="protein sequence ID" value="MPC45110.1"/>
    <property type="molecule type" value="Genomic_DNA"/>
</dbReference>
<evidence type="ECO:0000256" key="1">
    <source>
        <dbReference type="SAM" id="MobiDB-lite"/>
    </source>
</evidence>
<dbReference type="Proteomes" id="UP000324222">
    <property type="component" value="Unassembled WGS sequence"/>
</dbReference>
<organism evidence="2 3">
    <name type="scientific">Portunus trituberculatus</name>
    <name type="common">Swimming crab</name>
    <name type="synonym">Neptunus trituberculatus</name>
    <dbReference type="NCBI Taxonomy" id="210409"/>
    <lineage>
        <taxon>Eukaryota</taxon>
        <taxon>Metazoa</taxon>
        <taxon>Ecdysozoa</taxon>
        <taxon>Arthropoda</taxon>
        <taxon>Crustacea</taxon>
        <taxon>Multicrustacea</taxon>
        <taxon>Malacostraca</taxon>
        <taxon>Eumalacostraca</taxon>
        <taxon>Eucarida</taxon>
        <taxon>Decapoda</taxon>
        <taxon>Pleocyemata</taxon>
        <taxon>Brachyura</taxon>
        <taxon>Eubrachyura</taxon>
        <taxon>Portunoidea</taxon>
        <taxon>Portunidae</taxon>
        <taxon>Portuninae</taxon>
        <taxon>Portunus</taxon>
    </lineage>
</organism>
<keyword evidence="3" id="KW-1185">Reference proteome</keyword>
<protein>
    <submittedName>
        <fullName evidence="2">Uncharacterized protein</fullName>
    </submittedName>
</protein>
<proteinExistence type="predicted"/>
<dbReference type="AlphaFoldDB" id="A0A5B7FBT6"/>
<feature type="region of interest" description="Disordered" evidence="1">
    <location>
        <begin position="166"/>
        <end position="189"/>
    </location>
</feature>
<reference evidence="2 3" key="1">
    <citation type="submission" date="2019-05" db="EMBL/GenBank/DDBJ databases">
        <title>Another draft genome of Portunus trituberculatus and its Hox gene families provides insights of decapod evolution.</title>
        <authorList>
            <person name="Jeong J.-H."/>
            <person name="Song I."/>
            <person name="Kim S."/>
            <person name="Choi T."/>
            <person name="Kim D."/>
            <person name="Ryu S."/>
            <person name="Kim W."/>
        </authorList>
    </citation>
    <scope>NUCLEOTIDE SEQUENCE [LARGE SCALE GENOMIC DNA]</scope>
    <source>
        <tissue evidence="2">Muscle</tissue>
    </source>
</reference>